<keyword evidence="7" id="KW-0964">Secreted</keyword>
<keyword evidence="15" id="KW-0119">Carbohydrate metabolism</keyword>
<dbReference type="GO" id="GO:0000272">
    <property type="term" value="P:polysaccharide catabolic process"/>
    <property type="evidence" value="ECO:0007669"/>
    <property type="project" value="UniProtKB-KW"/>
</dbReference>
<dbReference type="OrthoDB" id="407355at2759"/>
<keyword evidence="11" id="KW-0378">Hydrolase</keyword>
<dbReference type="PANTHER" id="PTHR10587:SF133">
    <property type="entry name" value="CHITIN DEACETYLASE 1-RELATED"/>
    <property type="match status" value="1"/>
</dbReference>
<dbReference type="AlphaFoldDB" id="A0A9N8W4H1"/>
<evidence type="ECO:0000256" key="14">
    <source>
        <dbReference type="ARBA" id="ARBA00023180"/>
    </source>
</evidence>
<evidence type="ECO:0000256" key="21">
    <source>
        <dbReference type="ARBA" id="ARBA00048494"/>
    </source>
</evidence>
<dbReference type="Pfam" id="PF01522">
    <property type="entry name" value="Polysacc_deac_1"/>
    <property type="match status" value="1"/>
</dbReference>
<comment type="subcellular location">
    <subcellularLocation>
        <location evidence="3">Cell membrane</location>
        <topology evidence="3">Lipid-anchor</topology>
        <topology evidence="3">GPI-anchor</topology>
    </subcellularLocation>
    <subcellularLocation>
        <location evidence="2">Secreted</location>
        <location evidence="2">Cell wall</location>
    </subcellularLocation>
</comment>
<evidence type="ECO:0000313" key="27">
    <source>
        <dbReference type="Proteomes" id="UP000789739"/>
    </source>
</evidence>
<evidence type="ECO:0000256" key="3">
    <source>
        <dbReference type="ARBA" id="ARBA00004609"/>
    </source>
</evidence>
<feature type="compositionally biased region" description="Polar residues" evidence="22">
    <location>
        <begin position="321"/>
        <end position="331"/>
    </location>
</feature>
<dbReference type="InterPro" id="IPR002509">
    <property type="entry name" value="NODB_dom"/>
</dbReference>
<dbReference type="SUPFAM" id="SSF88713">
    <property type="entry name" value="Glycoside hydrolase/deacetylase"/>
    <property type="match status" value="1"/>
</dbReference>
<evidence type="ECO:0000256" key="7">
    <source>
        <dbReference type="ARBA" id="ARBA00022525"/>
    </source>
</evidence>
<keyword evidence="18" id="KW-0961">Cell wall biogenesis/degradation</keyword>
<evidence type="ECO:0000256" key="15">
    <source>
        <dbReference type="ARBA" id="ARBA00023277"/>
    </source>
</evidence>
<dbReference type="GO" id="GO:0005886">
    <property type="term" value="C:plasma membrane"/>
    <property type="evidence" value="ECO:0007669"/>
    <property type="project" value="UniProtKB-SubCell"/>
</dbReference>
<dbReference type="GO" id="GO:0004099">
    <property type="term" value="F:chitin deacetylase activity"/>
    <property type="evidence" value="ECO:0007669"/>
    <property type="project" value="UniProtKB-EC"/>
</dbReference>
<dbReference type="GO" id="GO:0009272">
    <property type="term" value="P:fungal-type cell wall biogenesis"/>
    <property type="evidence" value="ECO:0007669"/>
    <property type="project" value="UniProtKB-ARBA"/>
</dbReference>
<feature type="compositionally biased region" description="Low complexity" evidence="22">
    <location>
        <begin position="296"/>
        <end position="320"/>
    </location>
</feature>
<dbReference type="GO" id="GO:0006032">
    <property type="term" value="P:chitin catabolic process"/>
    <property type="evidence" value="ECO:0007669"/>
    <property type="project" value="UniProtKB-KW"/>
</dbReference>
<feature type="domain" description="NodB homology" evidence="25">
    <location>
        <begin position="92"/>
        <end position="284"/>
    </location>
</feature>
<comment type="cofactor">
    <cofactor evidence="1">
        <name>Co(2+)</name>
        <dbReference type="ChEBI" id="CHEBI:48828"/>
    </cofactor>
</comment>
<evidence type="ECO:0000256" key="4">
    <source>
        <dbReference type="ARBA" id="ARBA00010973"/>
    </source>
</evidence>
<sequence>MYLTPSLSALFVTALFVFPSPSAADVPGQWPPLDQTPSLAPQWAALVNVSSIPNAPVQKKAAGDCSQTAVYCNWSCDNCKRPGDVTICPGQNDWGISYDDGPSTYTPALLDYLKKNNVTATFFIIGSRAFENPDILKRTVAEGHQIGVHTWSHPYLTTLTNEQIMAELKWTETIIKTITGITPLYMRPPYGDVDDRVRSIANQMGYKVTIWDVDTNDWLSDNNPKFNRASITNVIKKAVAKKSPTGHISLEHDLYPVAAAEAPKALDIILKAGFAAKPVGTCLGTKFYVEDSNSTTPTPIINSTPTPSATTNSATETTSAVPTATDSSQSDASLSTDYLSSFALFVTSTFCIMFFGLII</sequence>
<dbReference type="PANTHER" id="PTHR10587">
    <property type="entry name" value="GLYCOSYL TRANSFERASE-RELATED"/>
    <property type="match status" value="1"/>
</dbReference>
<evidence type="ECO:0000256" key="18">
    <source>
        <dbReference type="ARBA" id="ARBA00023316"/>
    </source>
</evidence>
<dbReference type="GO" id="GO:0046872">
    <property type="term" value="F:metal ion binding"/>
    <property type="evidence" value="ECO:0007669"/>
    <property type="project" value="UniProtKB-KW"/>
</dbReference>
<feature type="transmembrane region" description="Helical" evidence="23">
    <location>
        <begin position="338"/>
        <end position="358"/>
    </location>
</feature>
<keyword evidence="5" id="KW-1003">Cell membrane</keyword>
<evidence type="ECO:0000256" key="12">
    <source>
        <dbReference type="ARBA" id="ARBA00023024"/>
    </source>
</evidence>
<name>A0A9N8W4H1_9GLOM</name>
<keyword evidence="12" id="KW-0146">Chitin degradation</keyword>
<dbReference type="GO" id="GO:0098552">
    <property type="term" value="C:side of membrane"/>
    <property type="evidence" value="ECO:0007669"/>
    <property type="project" value="UniProtKB-KW"/>
</dbReference>
<comment type="catalytic activity">
    <reaction evidence="21">
        <text>[(1-&gt;4)-N-acetyl-beta-D-glucosaminyl](n) + n H2O = chitosan + n acetate</text>
        <dbReference type="Rhea" id="RHEA:10464"/>
        <dbReference type="Rhea" id="RHEA-COMP:9593"/>
        <dbReference type="Rhea" id="RHEA-COMP:9597"/>
        <dbReference type="ChEBI" id="CHEBI:15377"/>
        <dbReference type="ChEBI" id="CHEBI:17029"/>
        <dbReference type="ChEBI" id="CHEBI:30089"/>
        <dbReference type="ChEBI" id="CHEBI:57704"/>
        <dbReference type="EC" id="3.5.1.41"/>
    </reaction>
    <physiologicalReaction direction="left-to-right" evidence="21">
        <dbReference type="Rhea" id="RHEA:10465"/>
    </physiologicalReaction>
</comment>
<evidence type="ECO:0000256" key="22">
    <source>
        <dbReference type="SAM" id="MobiDB-lite"/>
    </source>
</evidence>
<keyword evidence="6" id="KW-0134">Cell wall</keyword>
<reference evidence="26" key="1">
    <citation type="submission" date="2021-06" db="EMBL/GenBank/DDBJ databases">
        <authorList>
            <person name="Kallberg Y."/>
            <person name="Tangrot J."/>
            <person name="Rosling A."/>
        </authorList>
    </citation>
    <scope>NUCLEOTIDE SEQUENCE</scope>
    <source>
        <strain evidence="26">BR232B</strain>
    </source>
</reference>
<accession>A0A9N8W4H1</accession>
<evidence type="ECO:0000256" key="24">
    <source>
        <dbReference type="SAM" id="SignalP"/>
    </source>
</evidence>
<keyword evidence="23" id="KW-1133">Transmembrane helix</keyword>
<evidence type="ECO:0000256" key="20">
    <source>
        <dbReference type="ARBA" id="ARBA00024056"/>
    </source>
</evidence>
<comment type="similarity">
    <text evidence="4">Belongs to the polysaccharide deacetylase family.</text>
</comment>
<evidence type="ECO:0000256" key="2">
    <source>
        <dbReference type="ARBA" id="ARBA00004191"/>
    </source>
</evidence>
<evidence type="ECO:0000256" key="1">
    <source>
        <dbReference type="ARBA" id="ARBA00001941"/>
    </source>
</evidence>
<comment type="caution">
    <text evidence="26">The sequence shown here is derived from an EMBL/GenBank/DDBJ whole genome shotgun (WGS) entry which is preliminary data.</text>
</comment>
<dbReference type="GO" id="GO:0071555">
    <property type="term" value="P:cell wall organization"/>
    <property type="evidence" value="ECO:0007669"/>
    <property type="project" value="UniProtKB-KW"/>
</dbReference>
<feature type="chain" id="PRO_5040125815" description="chitin deacetylase" evidence="24">
    <location>
        <begin position="25"/>
        <end position="359"/>
    </location>
</feature>
<keyword evidence="19" id="KW-0624">Polysaccharide degradation</keyword>
<gene>
    <name evidence="26" type="ORF">PBRASI_LOCUS1216</name>
</gene>
<protein>
    <recommendedName>
        <fullName evidence="20">chitin deacetylase</fullName>
        <ecNumber evidence="20">3.5.1.41</ecNumber>
    </recommendedName>
</protein>
<evidence type="ECO:0000256" key="17">
    <source>
        <dbReference type="ARBA" id="ARBA00023288"/>
    </source>
</evidence>
<evidence type="ECO:0000256" key="5">
    <source>
        <dbReference type="ARBA" id="ARBA00022475"/>
    </source>
</evidence>
<dbReference type="InterPro" id="IPR011330">
    <property type="entry name" value="Glyco_hydro/deAcase_b/a-brl"/>
</dbReference>
<dbReference type="EMBL" id="CAJVPI010000075">
    <property type="protein sequence ID" value="CAG8473915.1"/>
    <property type="molecule type" value="Genomic_DNA"/>
</dbReference>
<proteinExistence type="inferred from homology"/>
<evidence type="ECO:0000256" key="10">
    <source>
        <dbReference type="ARBA" id="ARBA00022729"/>
    </source>
</evidence>
<dbReference type="PROSITE" id="PS51677">
    <property type="entry name" value="NODB"/>
    <property type="match status" value="1"/>
</dbReference>
<organism evidence="26 27">
    <name type="scientific">Paraglomus brasilianum</name>
    <dbReference type="NCBI Taxonomy" id="144538"/>
    <lineage>
        <taxon>Eukaryota</taxon>
        <taxon>Fungi</taxon>
        <taxon>Fungi incertae sedis</taxon>
        <taxon>Mucoromycota</taxon>
        <taxon>Glomeromycotina</taxon>
        <taxon>Glomeromycetes</taxon>
        <taxon>Paraglomerales</taxon>
        <taxon>Paraglomeraceae</taxon>
        <taxon>Paraglomus</taxon>
    </lineage>
</organism>
<evidence type="ECO:0000256" key="8">
    <source>
        <dbReference type="ARBA" id="ARBA00022622"/>
    </source>
</evidence>
<keyword evidence="27" id="KW-1185">Reference proteome</keyword>
<dbReference type="EC" id="3.5.1.41" evidence="20"/>
<feature type="region of interest" description="Disordered" evidence="22">
    <location>
        <begin position="296"/>
        <end position="331"/>
    </location>
</feature>
<keyword evidence="23" id="KW-0812">Transmembrane</keyword>
<dbReference type="Gene3D" id="3.20.20.370">
    <property type="entry name" value="Glycoside hydrolase/deacetylase"/>
    <property type="match status" value="1"/>
</dbReference>
<feature type="signal peptide" evidence="24">
    <location>
        <begin position="1"/>
        <end position="24"/>
    </location>
</feature>
<dbReference type="Proteomes" id="UP000789739">
    <property type="component" value="Unassembled WGS sequence"/>
</dbReference>
<evidence type="ECO:0000256" key="9">
    <source>
        <dbReference type="ARBA" id="ARBA00022723"/>
    </source>
</evidence>
<evidence type="ECO:0000256" key="11">
    <source>
        <dbReference type="ARBA" id="ARBA00022801"/>
    </source>
</evidence>
<evidence type="ECO:0000256" key="13">
    <source>
        <dbReference type="ARBA" id="ARBA00023136"/>
    </source>
</evidence>
<keyword evidence="8" id="KW-0336">GPI-anchor</keyword>
<evidence type="ECO:0000256" key="6">
    <source>
        <dbReference type="ARBA" id="ARBA00022512"/>
    </source>
</evidence>
<keyword evidence="14" id="KW-0325">Glycoprotein</keyword>
<keyword evidence="10 24" id="KW-0732">Signal</keyword>
<keyword evidence="13 23" id="KW-0472">Membrane</keyword>
<keyword evidence="17" id="KW-0449">Lipoprotein</keyword>
<keyword evidence="16" id="KW-0170">Cobalt</keyword>
<evidence type="ECO:0000259" key="25">
    <source>
        <dbReference type="PROSITE" id="PS51677"/>
    </source>
</evidence>
<evidence type="ECO:0000256" key="19">
    <source>
        <dbReference type="ARBA" id="ARBA00023326"/>
    </source>
</evidence>
<evidence type="ECO:0000256" key="23">
    <source>
        <dbReference type="SAM" id="Phobius"/>
    </source>
</evidence>
<keyword evidence="9" id="KW-0479">Metal-binding</keyword>
<dbReference type="InterPro" id="IPR050248">
    <property type="entry name" value="Polysacc_deacetylase_ArnD"/>
</dbReference>
<dbReference type="FunFam" id="3.20.20.370:FF:000004">
    <property type="entry name" value="Related to Chitin deacetylase"/>
    <property type="match status" value="1"/>
</dbReference>
<evidence type="ECO:0000256" key="16">
    <source>
        <dbReference type="ARBA" id="ARBA00023285"/>
    </source>
</evidence>
<evidence type="ECO:0000313" key="26">
    <source>
        <dbReference type="EMBL" id="CAG8473915.1"/>
    </source>
</evidence>